<dbReference type="STRING" id="83767.SAMN05660652_02417"/>
<reference evidence="2 3" key="1">
    <citation type="submission" date="2016-10" db="EMBL/GenBank/DDBJ databases">
        <authorList>
            <person name="de Groot N.N."/>
        </authorList>
    </citation>
    <scope>NUCLEOTIDE SEQUENCE [LARGE SCALE GENOMIC DNA]</scope>
    <source>
        <strain evidence="2 3">DSM 5885</strain>
    </source>
</reference>
<keyword evidence="3" id="KW-1185">Reference proteome</keyword>
<dbReference type="AlphaFoldDB" id="A0A1G8FTF2"/>
<dbReference type="GO" id="GO:0016887">
    <property type="term" value="F:ATP hydrolysis activity"/>
    <property type="evidence" value="ECO:0007669"/>
    <property type="project" value="InterPro"/>
</dbReference>
<accession>A0A1G8FTF2</accession>
<evidence type="ECO:0000259" key="1">
    <source>
        <dbReference type="Pfam" id="PF13401"/>
    </source>
</evidence>
<dbReference type="GO" id="GO:0042834">
    <property type="term" value="F:peptidoglycan binding"/>
    <property type="evidence" value="ECO:0007669"/>
    <property type="project" value="InterPro"/>
</dbReference>
<evidence type="ECO:0000313" key="2">
    <source>
        <dbReference type="EMBL" id="SDH85236.1"/>
    </source>
</evidence>
<dbReference type="Pfam" id="PF13401">
    <property type="entry name" value="AAA_22"/>
    <property type="match status" value="1"/>
</dbReference>
<organism evidence="2 3">
    <name type="scientific">Propionivibrio dicarboxylicus</name>
    <dbReference type="NCBI Taxonomy" id="83767"/>
    <lineage>
        <taxon>Bacteria</taxon>
        <taxon>Pseudomonadati</taxon>
        <taxon>Pseudomonadota</taxon>
        <taxon>Betaproteobacteria</taxon>
        <taxon>Rhodocyclales</taxon>
        <taxon>Rhodocyclaceae</taxon>
        <taxon>Propionivibrio</taxon>
    </lineage>
</organism>
<proteinExistence type="predicted"/>
<dbReference type="PANTHER" id="PTHR35894">
    <property type="entry name" value="GENERAL SECRETION PATHWAY PROTEIN A-RELATED"/>
    <property type="match status" value="1"/>
</dbReference>
<dbReference type="EMBL" id="FNCY01000009">
    <property type="protein sequence ID" value="SDH85236.1"/>
    <property type="molecule type" value="Genomic_DNA"/>
</dbReference>
<dbReference type="InterPro" id="IPR027417">
    <property type="entry name" value="P-loop_NTPase"/>
</dbReference>
<dbReference type="PANTHER" id="PTHR35894:SF1">
    <property type="entry name" value="PHOSPHORIBULOKINASE _ URIDINE KINASE FAMILY"/>
    <property type="match status" value="1"/>
</dbReference>
<dbReference type="InterPro" id="IPR049945">
    <property type="entry name" value="AAA_22"/>
</dbReference>
<dbReference type="Proteomes" id="UP000198607">
    <property type="component" value="Unassembled WGS sequence"/>
</dbReference>
<dbReference type="OrthoDB" id="9783370at2"/>
<dbReference type="SUPFAM" id="SSF52540">
    <property type="entry name" value="P-loop containing nucleoside triphosphate hydrolases"/>
    <property type="match status" value="1"/>
</dbReference>
<dbReference type="Gene3D" id="3.40.50.300">
    <property type="entry name" value="P-loop containing nucleotide triphosphate hydrolases"/>
    <property type="match status" value="1"/>
</dbReference>
<protein>
    <submittedName>
        <fullName evidence="2">Type II secretory pathway, component ExeA (Predicted ATPase)</fullName>
    </submittedName>
</protein>
<evidence type="ECO:0000313" key="3">
    <source>
        <dbReference type="Proteomes" id="UP000198607"/>
    </source>
</evidence>
<gene>
    <name evidence="2" type="ORF">SAMN05660652_02417</name>
</gene>
<dbReference type="RefSeq" id="WP_091937963.1">
    <property type="nucleotide sequence ID" value="NZ_FNCY01000009.1"/>
</dbReference>
<feature type="domain" description="ORC1/DEAH AAA+ ATPase" evidence="1">
    <location>
        <begin position="43"/>
        <end position="170"/>
    </location>
</feature>
<dbReference type="InterPro" id="IPR052026">
    <property type="entry name" value="ExeA_AAA_ATPase_DNA-bind"/>
</dbReference>
<sequence>MTYLDHFGLREPPFLAETAPAFFFPGGKRAATLEALIYAVTHDEGIVKVSGTQGSGKTCLCRMLAGRLPASVHTVYLTNPLQTPEETLLITAENLPPSSLADGKKPPFERLRERLNDIRATGQRTVVLIDDAHIMPIETLGMIGRLAIPETGQERLLHIVLFGQSELDIRLRNPEIRWLRERITHNFALDPLSRQEVEAYLTFRLRTAGHRGQALFSPAAIDHIYLATEGLIGSINELADKAMHRACTEHLAQIDPQQIETTVPAKPHPVRTKRNNAAILATTGALIVGLGAALALSRNTPTTPEAASARAAPASTSAAASTTEAPFFSLTSTSTATTNRLETLITDTERWLREVPDSHFVIQMLRTDASETDRIEDFLDNEVANLDATQIRVYRSRLSGQDRLGIIYGDFPTKSAAQKELKRLNQDKSASQYYIRSTSKLK</sequence>
<dbReference type="Gene3D" id="3.30.70.1070">
    <property type="entry name" value="Sporulation related repeat"/>
    <property type="match status" value="1"/>
</dbReference>
<dbReference type="InterPro" id="IPR036680">
    <property type="entry name" value="SPOR-like_sf"/>
</dbReference>
<name>A0A1G8FTF2_9RHOO</name>